<dbReference type="OrthoDB" id="1120195at2"/>
<dbReference type="Proteomes" id="UP000059672">
    <property type="component" value="Chromosome"/>
</dbReference>
<dbReference type="STRING" id="1622118.Lupro_10165"/>
<reference evidence="2" key="1">
    <citation type="submission" date="2015-12" db="EMBL/GenBank/DDBJ databases">
        <title>Complete genome sequence of Lutibacter profundus strain LP1.</title>
        <authorList>
            <person name="Wissuwa J."/>
            <person name="Le Moine Bauer S."/>
            <person name="Stokke R."/>
            <person name="Dahle H."/>
            <person name="Steen I.H."/>
        </authorList>
    </citation>
    <scope>NUCLEOTIDE SEQUENCE [LARGE SCALE GENOMIC DNA]</scope>
    <source>
        <strain evidence="2">LP1</strain>
    </source>
</reference>
<dbReference type="EMBL" id="CP013355">
    <property type="protein sequence ID" value="AMC11606.1"/>
    <property type="molecule type" value="Genomic_DNA"/>
</dbReference>
<name>A0A109RP01_9FLAO</name>
<dbReference type="KEGG" id="lut:Lupro_10165"/>
<protein>
    <submittedName>
        <fullName evidence="1">Uncharacterized protein</fullName>
    </submittedName>
</protein>
<proteinExistence type="predicted"/>
<dbReference type="RefSeq" id="WP_068209676.1">
    <property type="nucleotide sequence ID" value="NZ_CP013355.1"/>
</dbReference>
<organism evidence="1 2">
    <name type="scientific">Lutibacter profundi</name>
    <dbReference type="NCBI Taxonomy" id="1622118"/>
    <lineage>
        <taxon>Bacteria</taxon>
        <taxon>Pseudomonadati</taxon>
        <taxon>Bacteroidota</taxon>
        <taxon>Flavobacteriia</taxon>
        <taxon>Flavobacteriales</taxon>
        <taxon>Flavobacteriaceae</taxon>
        <taxon>Lutibacter</taxon>
    </lineage>
</organism>
<evidence type="ECO:0000313" key="2">
    <source>
        <dbReference type="Proteomes" id="UP000059672"/>
    </source>
</evidence>
<accession>A0A109RP01</accession>
<keyword evidence="2" id="KW-1185">Reference proteome</keyword>
<evidence type="ECO:0000313" key="1">
    <source>
        <dbReference type="EMBL" id="AMC11606.1"/>
    </source>
</evidence>
<dbReference type="AlphaFoldDB" id="A0A109RP01"/>
<reference evidence="1 2" key="2">
    <citation type="journal article" date="2016" name="Int. J. Syst. Evol. Microbiol.">
        <title>Lutibacter profundi sp. nov., isolated from a deep-sea hydrothermal system on the Arctic Mid-Ocean Ridge and emended description of the genus Lutibacter.</title>
        <authorList>
            <person name="Le Moine Bauer S."/>
            <person name="Roalkvam I."/>
            <person name="Steen I.H."/>
            <person name="Dahle H."/>
        </authorList>
    </citation>
    <scope>NUCLEOTIDE SEQUENCE [LARGE SCALE GENOMIC DNA]</scope>
    <source>
        <strain evidence="1 2">LP1</strain>
    </source>
</reference>
<gene>
    <name evidence="1" type="ORF">Lupro_10165</name>
</gene>
<sequence length="112" mass="13307">MLQIVELLNKSITENLYIKIIQQLNKDFLLANISHHFSEAITPSELKNTLTTILNKMMVNNYDDYLNLIYRIDISEKDLVKVKGQTLNLIVEEIAYLILKREYQKVWFKNKF</sequence>